<sequence length="229" mass="23903">MAQTVSLGAVASLPAAAAGPRPTRAASPCPAISTDATAAGMGTASPAASATSTAVSACPPTARAERHRLFGRCRDSSHFDCPCILPNKPPSNPDPPPPPPQQPRCRSDCLAIASQLNRLGDWVCTSDSNFPFGSNSKGRANGLDWYKIGASGVCELSFAKQATNQGFPDPFCLTRSTLQSFVNRAAAMCAEDNAWAYPNYLGHPSNFVGDGHVCLTSPGRAWECGTKFS</sequence>
<accession>A0A8K0STG5</accession>
<dbReference type="AlphaFoldDB" id="A0A8K0STG5"/>
<name>A0A8K0STG5_9HYPO</name>
<evidence type="ECO:0000313" key="2">
    <source>
        <dbReference type="Proteomes" id="UP000813444"/>
    </source>
</evidence>
<dbReference type="EMBL" id="JAGPNK010000005">
    <property type="protein sequence ID" value="KAH7320608.1"/>
    <property type="molecule type" value="Genomic_DNA"/>
</dbReference>
<protein>
    <submittedName>
        <fullName evidence="1">Uncharacterized protein</fullName>
    </submittedName>
</protein>
<evidence type="ECO:0000313" key="1">
    <source>
        <dbReference type="EMBL" id="KAH7320608.1"/>
    </source>
</evidence>
<comment type="caution">
    <text evidence="1">The sequence shown here is derived from an EMBL/GenBank/DDBJ whole genome shotgun (WGS) entry which is preliminary data.</text>
</comment>
<organism evidence="1 2">
    <name type="scientific">Stachybotrys elegans</name>
    <dbReference type="NCBI Taxonomy" id="80388"/>
    <lineage>
        <taxon>Eukaryota</taxon>
        <taxon>Fungi</taxon>
        <taxon>Dikarya</taxon>
        <taxon>Ascomycota</taxon>
        <taxon>Pezizomycotina</taxon>
        <taxon>Sordariomycetes</taxon>
        <taxon>Hypocreomycetidae</taxon>
        <taxon>Hypocreales</taxon>
        <taxon>Stachybotryaceae</taxon>
        <taxon>Stachybotrys</taxon>
    </lineage>
</organism>
<dbReference type="Proteomes" id="UP000813444">
    <property type="component" value="Unassembled WGS sequence"/>
</dbReference>
<reference evidence="1" key="1">
    <citation type="journal article" date="2021" name="Nat. Commun.">
        <title>Genetic determinants of endophytism in the Arabidopsis root mycobiome.</title>
        <authorList>
            <person name="Mesny F."/>
            <person name="Miyauchi S."/>
            <person name="Thiergart T."/>
            <person name="Pickel B."/>
            <person name="Atanasova L."/>
            <person name="Karlsson M."/>
            <person name="Huettel B."/>
            <person name="Barry K.W."/>
            <person name="Haridas S."/>
            <person name="Chen C."/>
            <person name="Bauer D."/>
            <person name="Andreopoulos W."/>
            <person name="Pangilinan J."/>
            <person name="LaButti K."/>
            <person name="Riley R."/>
            <person name="Lipzen A."/>
            <person name="Clum A."/>
            <person name="Drula E."/>
            <person name="Henrissat B."/>
            <person name="Kohler A."/>
            <person name="Grigoriev I.V."/>
            <person name="Martin F.M."/>
            <person name="Hacquard S."/>
        </authorList>
    </citation>
    <scope>NUCLEOTIDE SEQUENCE</scope>
    <source>
        <strain evidence="1">MPI-CAGE-CH-0235</strain>
    </source>
</reference>
<proteinExistence type="predicted"/>
<keyword evidence="2" id="KW-1185">Reference proteome</keyword>
<gene>
    <name evidence="1" type="ORF">B0I35DRAFT_197988</name>
</gene>